<name>A0A2V1H069_9GAMM</name>
<protein>
    <submittedName>
        <fullName evidence="1">Uncharacterized protein</fullName>
    </submittedName>
</protein>
<reference evidence="1 2" key="1">
    <citation type="submission" date="2018-04" db="EMBL/GenBank/DDBJ databases">
        <title>Thalassorhabdus spongiae gen. nov., sp. nov., isolated from a marine sponge in South-West Iceland.</title>
        <authorList>
            <person name="Knobloch S."/>
            <person name="Daussin A."/>
            <person name="Johannsson R."/>
            <person name="Marteinsson V.T."/>
        </authorList>
    </citation>
    <scope>NUCLEOTIDE SEQUENCE [LARGE SCALE GENOMIC DNA]</scope>
    <source>
        <strain evidence="1 2">Hp12</strain>
    </source>
</reference>
<proteinExistence type="predicted"/>
<evidence type="ECO:0000313" key="2">
    <source>
        <dbReference type="Proteomes" id="UP000244906"/>
    </source>
</evidence>
<keyword evidence="2" id="KW-1185">Reference proteome</keyword>
<dbReference type="EMBL" id="QDDL01000003">
    <property type="protein sequence ID" value="PVZ69453.1"/>
    <property type="molecule type" value="Genomic_DNA"/>
</dbReference>
<dbReference type="RefSeq" id="WP_116686790.1">
    <property type="nucleotide sequence ID" value="NZ_CAWNYD010000003.1"/>
</dbReference>
<evidence type="ECO:0000313" key="1">
    <source>
        <dbReference type="EMBL" id="PVZ69453.1"/>
    </source>
</evidence>
<comment type="caution">
    <text evidence="1">The sequence shown here is derived from an EMBL/GenBank/DDBJ whole genome shotgun (WGS) entry which is preliminary data.</text>
</comment>
<gene>
    <name evidence="1" type="ORF">DC094_08935</name>
</gene>
<accession>A0A2V1H069</accession>
<sequence>MPQSETRRLTQRKPLPQLVFIVSLLLLSAAFLYSATSHAKSHQLIQQPPINRLFALAEQVALIEVDTMFHQEDDIETSCDYQFSGRLVDPLKGTIGSKIRFRSSRPLMEGNQYYIFLGKSDATPECKSSLSMAVMSGGQAAWPRISINIVTPFSLKRSTIVIVDGLHGSTHQRLDLHLLPSDDDGDNGFTDGGSSYWIQESELKQELFRLQQP</sequence>
<organism evidence="1 2">
    <name type="scientific">Pelagibaculum spongiae</name>
    <dbReference type="NCBI Taxonomy" id="2080658"/>
    <lineage>
        <taxon>Bacteria</taxon>
        <taxon>Pseudomonadati</taxon>
        <taxon>Pseudomonadota</taxon>
        <taxon>Gammaproteobacteria</taxon>
        <taxon>Oceanospirillales</taxon>
        <taxon>Pelagibaculum</taxon>
    </lineage>
</organism>
<dbReference type="Proteomes" id="UP000244906">
    <property type="component" value="Unassembled WGS sequence"/>
</dbReference>
<dbReference type="AlphaFoldDB" id="A0A2V1H069"/>